<gene>
    <name evidence="1" type="ORF">KPL71_027057</name>
</gene>
<evidence type="ECO:0000313" key="1">
    <source>
        <dbReference type="EMBL" id="KAH9681672.1"/>
    </source>
</evidence>
<organism evidence="1 2">
    <name type="scientific">Citrus sinensis</name>
    <name type="common">Sweet orange</name>
    <name type="synonym">Citrus aurantium var. sinensis</name>
    <dbReference type="NCBI Taxonomy" id="2711"/>
    <lineage>
        <taxon>Eukaryota</taxon>
        <taxon>Viridiplantae</taxon>
        <taxon>Streptophyta</taxon>
        <taxon>Embryophyta</taxon>
        <taxon>Tracheophyta</taxon>
        <taxon>Spermatophyta</taxon>
        <taxon>Magnoliopsida</taxon>
        <taxon>eudicotyledons</taxon>
        <taxon>Gunneridae</taxon>
        <taxon>Pentapetalae</taxon>
        <taxon>rosids</taxon>
        <taxon>malvids</taxon>
        <taxon>Sapindales</taxon>
        <taxon>Rutaceae</taxon>
        <taxon>Aurantioideae</taxon>
        <taxon>Citrus</taxon>
    </lineage>
</organism>
<sequence length="142" mass="16494">MNRILESKEVRFKFDFSARRKELDEQKKEYPLSYKMFEDKIPPQYAIQILNELTDDERTIIDVVANLGDIVVDSDGDGSFIMNVQELATIKAENLPVKVLLINNQYLGMIMELEERYFKANRADSYLGDPLRKSPIGFPQLE</sequence>
<accession>A0ACB8I3I9</accession>
<reference evidence="2" key="1">
    <citation type="journal article" date="2023" name="Hortic. Res.">
        <title>A chromosome-level phased genome enabling allele-level studies in sweet orange: a case study on citrus Huanglongbing tolerance.</title>
        <authorList>
            <person name="Wu B."/>
            <person name="Yu Q."/>
            <person name="Deng Z."/>
            <person name="Duan Y."/>
            <person name="Luo F."/>
            <person name="Gmitter F. Jr."/>
        </authorList>
    </citation>
    <scope>NUCLEOTIDE SEQUENCE [LARGE SCALE GENOMIC DNA]</scope>
    <source>
        <strain evidence="2">cv. Valencia</strain>
    </source>
</reference>
<evidence type="ECO:0000313" key="2">
    <source>
        <dbReference type="Proteomes" id="UP000829398"/>
    </source>
</evidence>
<name>A0ACB8I3I9_CITSI</name>
<dbReference type="EMBL" id="CM039178">
    <property type="protein sequence ID" value="KAH9681672.1"/>
    <property type="molecule type" value="Genomic_DNA"/>
</dbReference>
<keyword evidence="2" id="KW-1185">Reference proteome</keyword>
<protein>
    <submittedName>
        <fullName evidence="1">Uncharacterized protein</fullName>
    </submittedName>
</protein>
<comment type="caution">
    <text evidence="1">The sequence shown here is derived from an EMBL/GenBank/DDBJ whole genome shotgun (WGS) entry which is preliminary data.</text>
</comment>
<proteinExistence type="predicted"/>
<dbReference type="Proteomes" id="UP000829398">
    <property type="component" value="Chromosome 9"/>
</dbReference>